<dbReference type="SUPFAM" id="SSF56235">
    <property type="entry name" value="N-terminal nucleophile aminohydrolases (Ntn hydrolases)"/>
    <property type="match status" value="1"/>
</dbReference>
<proteinExistence type="predicted"/>
<comment type="caution">
    <text evidence="6">The sequence shown here is derived from an EMBL/GenBank/DDBJ whole genome shotgun (WGS) entry which is preliminary data.</text>
</comment>
<dbReference type="GO" id="GO:0004066">
    <property type="term" value="F:asparagine synthase (glutamine-hydrolyzing) activity"/>
    <property type="evidence" value="ECO:0007669"/>
    <property type="project" value="InterPro"/>
</dbReference>
<feature type="domain" description="Asparagine synthetase" evidence="4">
    <location>
        <begin position="388"/>
        <end position="450"/>
    </location>
</feature>
<dbReference type="AlphaFoldDB" id="A0AA42JXT7"/>
<dbReference type="CDD" id="cd01991">
    <property type="entry name" value="Asn_synthase_B_C"/>
    <property type="match status" value="1"/>
</dbReference>
<reference evidence="7" key="2">
    <citation type="submission" date="2023-07" db="EMBL/GenBank/DDBJ databases">
        <authorList>
            <person name="Yang W."/>
            <person name="Chen J."/>
            <person name="Ji P."/>
            <person name="Hu F."/>
        </authorList>
    </citation>
    <scope>NUCLEOTIDE SEQUENCE</scope>
    <source>
        <strain evidence="7">CRE-138-0111</strain>
    </source>
</reference>
<feature type="domain" description="Carbapenam-3-carboxylate synthase N-terminal" evidence="5">
    <location>
        <begin position="4"/>
        <end position="197"/>
    </location>
</feature>
<accession>A0AA42JXT7</accession>
<protein>
    <submittedName>
        <fullName evidence="6">Asparagine synthetase B family protein</fullName>
    </submittedName>
</protein>
<evidence type="ECO:0000313" key="8">
    <source>
        <dbReference type="Proteomes" id="UP001156701"/>
    </source>
</evidence>
<dbReference type="RefSeq" id="WP_166696650.1">
    <property type="nucleotide sequence ID" value="NZ_JARRYG010000005.1"/>
</dbReference>
<dbReference type="EMBL" id="JARRYG010000005">
    <property type="protein sequence ID" value="MDG4695811.1"/>
    <property type="molecule type" value="Genomic_DNA"/>
</dbReference>
<dbReference type="InterPro" id="IPR029055">
    <property type="entry name" value="Ntn_hydrolases_N"/>
</dbReference>
<dbReference type="EMBL" id="JAUQTG010000017">
    <property type="protein sequence ID" value="MDO7858655.1"/>
    <property type="molecule type" value="Genomic_DNA"/>
</dbReference>
<evidence type="ECO:0000256" key="2">
    <source>
        <dbReference type="ARBA" id="ARBA00022741"/>
    </source>
</evidence>
<dbReference type="GO" id="GO:0005524">
    <property type="term" value="F:ATP binding"/>
    <property type="evidence" value="ECO:0007669"/>
    <property type="project" value="UniProtKB-KW"/>
</dbReference>
<dbReference type="GO" id="GO:0005829">
    <property type="term" value="C:cytosol"/>
    <property type="evidence" value="ECO:0007669"/>
    <property type="project" value="TreeGrafter"/>
</dbReference>
<dbReference type="Pfam" id="PF00733">
    <property type="entry name" value="Asn_synthase"/>
    <property type="match status" value="2"/>
</dbReference>
<evidence type="ECO:0000256" key="3">
    <source>
        <dbReference type="ARBA" id="ARBA00022840"/>
    </source>
</evidence>
<evidence type="ECO:0000313" key="9">
    <source>
        <dbReference type="Proteomes" id="UP001176478"/>
    </source>
</evidence>
<reference evidence="7" key="3">
    <citation type="journal article" date="2024" name="Int. J. Antimicrob. Agents">
        <title>Identification of a novel Providencia species showing multi-drug-resistant in three patients with hospital-acquired infection.</title>
        <authorList>
            <person name="Yang W."/>
            <person name="Chen J."/>
            <person name="Yang F."/>
            <person name="Ji P."/>
            <person name="Shen S."/>
            <person name="Yin D."/>
            <person name="Hu F."/>
        </authorList>
    </citation>
    <scope>NUCLEOTIDE SEQUENCE</scope>
    <source>
        <strain evidence="7">CRE-138-0111</strain>
    </source>
</reference>
<keyword evidence="3" id="KW-0067">ATP-binding</keyword>
<dbReference type="InterPro" id="IPR014729">
    <property type="entry name" value="Rossmann-like_a/b/a_fold"/>
</dbReference>
<dbReference type="InterPro" id="IPR050795">
    <property type="entry name" value="Asn_Synthetase"/>
</dbReference>
<feature type="domain" description="Asparagine synthetase" evidence="4">
    <location>
        <begin position="228"/>
        <end position="356"/>
    </location>
</feature>
<dbReference type="Gene3D" id="3.40.50.620">
    <property type="entry name" value="HUPs"/>
    <property type="match status" value="1"/>
</dbReference>
<dbReference type="PANTHER" id="PTHR11772">
    <property type="entry name" value="ASPARAGINE SYNTHETASE"/>
    <property type="match status" value="1"/>
</dbReference>
<dbReference type="PANTHER" id="PTHR11772:SF2">
    <property type="entry name" value="ASPARAGINE SYNTHETASE [GLUTAMINE-HYDROLYZING]"/>
    <property type="match status" value="1"/>
</dbReference>
<dbReference type="InterPro" id="IPR015230">
    <property type="entry name" value="CarA_N"/>
</dbReference>
<reference evidence="6" key="1">
    <citation type="submission" date="2023-03" db="EMBL/GenBank/DDBJ databases">
        <title>a new species belonging to Providencia genus.</title>
        <authorList>
            <person name="Yang W."/>
            <person name="Hu F."/>
            <person name="Shen S."/>
            <person name="Ding L."/>
            <person name="Yin D."/>
        </authorList>
    </citation>
    <scope>NUCLEOTIDE SEQUENCE</scope>
    <source>
        <strain evidence="6">CRE-3FA-0001</strain>
    </source>
</reference>
<evidence type="ECO:0000259" key="5">
    <source>
        <dbReference type="Pfam" id="PF09147"/>
    </source>
</evidence>
<dbReference type="Proteomes" id="UP001156701">
    <property type="component" value="Unassembled WGS sequence"/>
</dbReference>
<dbReference type="SUPFAM" id="SSF52402">
    <property type="entry name" value="Adenine nucleotide alpha hydrolases-like"/>
    <property type="match status" value="1"/>
</dbReference>
<keyword evidence="2" id="KW-0547">Nucleotide-binding</keyword>
<gene>
    <name evidence="6" type="ORF">P7V44_06110</name>
    <name evidence="7" type="ORF">Q5E86_20380</name>
</gene>
<dbReference type="GO" id="GO:0006529">
    <property type="term" value="P:asparagine biosynthetic process"/>
    <property type="evidence" value="ECO:0007669"/>
    <property type="project" value="InterPro"/>
</dbReference>
<keyword evidence="1" id="KW-0436">Ligase</keyword>
<keyword evidence="9" id="KW-1185">Reference proteome</keyword>
<evidence type="ECO:0000259" key="4">
    <source>
        <dbReference type="Pfam" id="PF00733"/>
    </source>
</evidence>
<organism evidence="6 8">
    <name type="scientific">Providencia huashanensis</name>
    <dbReference type="NCBI Taxonomy" id="3037798"/>
    <lineage>
        <taxon>Bacteria</taxon>
        <taxon>Pseudomonadati</taxon>
        <taxon>Pseudomonadota</taxon>
        <taxon>Gammaproteobacteria</taxon>
        <taxon>Enterobacterales</taxon>
        <taxon>Morganellaceae</taxon>
        <taxon>Providencia</taxon>
    </lineage>
</organism>
<sequence length="501" mass="56890">MSTEFCFTRTCSENKLSRLSNEFHITNISTGILISKNNTTIIQYETAYYTAYLFGNIYNISVLKSILGKIEGSTWALNEIEILCLLREKLGDTAIYLAEGDFCLFIEYHNGTIEVITESRGLNLINVVKAEQFWITNCLKIVGNLEGEKIFDFSPEHEIIENTFKTDTFSPIRNVIRLKPGTINTITHDEQNYPYIESRQLATPTNKNIITLKKDVLYHLIDMEMRYSISRLVDNNESIGIPLSGGLDSSLVTALACQYFKKVKTWSIGSELSNEFEFAQIVSNALGTEHEVKILSDDEIINGVINAIYHNEIFDGLSSEIQSGLFNVYKLAQGKVNSLLTGYGSDLLFGGILNPLKDYQNPNNILAEQVYRTKWTGEFSTHGANSYGLNVYHPFWNNGLISLCKNLNPDFKIRDQEVKNILREYTDNLHLIPKEIVWRKKIGIHEGSSVNQSFANIIGTSATNYQAKTRFSYAVYKEFLTGRLTIDEATPTKLREIMKRI</sequence>
<dbReference type="Gene3D" id="3.60.20.10">
    <property type="entry name" value="Glutamine Phosphoribosylpyrophosphate, subunit 1, domain 1"/>
    <property type="match status" value="1"/>
</dbReference>
<evidence type="ECO:0000256" key="1">
    <source>
        <dbReference type="ARBA" id="ARBA00022598"/>
    </source>
</evidence>
<evidence type="ECO:0000313" key="6">
    <source>
        <dbReference type="EMBL" id="MDG4695811.1"/>
    </source>
</evidence>
<evidence type="ECO:0000313" key="7">
    <source>
        <dbReference type="EMBL" id="MDO7858655.1"/>
    </source>
</evidence>
<name>A0AA42JXT7_9GAMM</name>
<dbReference type="Pfam" id="PF09147">
    <property type="entry name" value="CarA_N"/>
    <property type="match status" value="1"/>
</dbReference>
<dbReference type="Proteomes" id="UP001176478">
    <property type="component" value="Unassembled WGS sequence"/>
</dbReference>
<dbReference type="InterPro" id="IPR001962">
    <property type="entry name" value="Asn_synthase"/>
</dbReference>